<dbReference type="Pfam" id="PF03537">
    <property type="entry name" value="Glyco_hydro_114"/>
    <property type="match status" value="1"/>
</dbReference>
<dbReference type="InterPro" id="IPR004352">
    <property type="entry name" value="GH114_TIM-barrel"/>
</dbReference>
<dbReference type="InterPro" id="IPR013783">
    <property type="entry name" value="Ig-like_fold"/>
</dbReference>
<dbReference type="Pfam" id="PF17957">
    <property type="entry name" value="Big_7"/>
    <property type="match status" value="2"/>
</dbReference>
<dbReference type="InterPro" id="IPR017853">
    <property type="entry name" value="GH"/>
</dbReference>
<feature type="domain" description="Glycoside-hydrolase family GH114 TIM-barrel" evidence="2">
    <location>
        <begin position="254"/>
        <end position="490"/>
    </location>
</feature>
<keyword evidence="1" id="KW-0732">Signal</keyword>
<keyword evidence="4" id="KW-1185">Reference proteome</keyword>
<evidence type="ECO:0000259" key="2">
    <source>
        <dbReference type="Pfam" id="PF03537"/>
    </source>
</evidence>
<organism evidence="3 4">
    <name type="scientific">Meiothermus granaticius NBRC 107808</name>
    <dbReference type="NCBI Taxonomy" id="1227551"/>
    <lineage>
        <taxon>Bacteria</taxon>
        <taxon>Thermotogati</taxon>
        <taxon>Deinococcota</taxon>
        <taxon>Deinococci</taxon>
        <taxon>Thermales</taxon>
        <taxon>Thermaceae</taxon>
        <taxon>Meiothermus</taxon>
    </lineage>
</organism>
<keyword evidence="3" id="KW-0378">Hydrolase</keyword>
<dbReference type="Proteomes" id="UP000266178">
    <property type="component" value="Unassembled WGS sequence"/>
</dbReference>
<feature type="signal peptide" evidence="1">
    <location>
        <begin position="1"/>
        <end position="22"/>
    </location>
</feature>
<dbReference type="InterPro" id="IPR013785">
    <property type="entry name" value="Aldolase_TIM"/>
</dbReference>
<feature type="chain" id="PRO_5017224091" evidence="1">
    <location>
        <begin position="23"/>
        <end position="511"/>
    </location>
</feature>
<evidence type="ECO:0000313" key="3">
    <source>
        <dbReference type="EMBL" id="RIH91444.1"/>
    </source>
</evidence>
<dbReference type="PANTHER" id="PTHR35273:SF2">
    <property type="entry name" value="ALPHA-GALACTOSIDASE"/>
    <property type="match status" value="1"/>
</dbReference>
<protein>
    <submittedName>
        <fullName evidence="3">Glycoside-hydrolase</fullName>
    </submittedName>
</protein>
<dbReference type="Gene3D" id="3.20.20.70">
    <property type="entry name" value="Aldolase class I"/>
    <property type="match status" value="1"/>
</dbReference>
<dbReference type="PANTHER" id="PTHR35273">
    <property type="entry name" value="ALPHA-1,4 POLYGALACTOSAMINIDASE, PUTATIVE (AFU_ORTHOLOGUE AFUA_3G07890)-RELATED"/>
    <property type="match status" value="1"/>
</dbReference>
<dbReference type="PROSITE" id="PS51257">
    <property type="entry name" value="PROKAR_LIPOPROTEIN"/>
    <property type="match status" value="1"/>
</dbReference>
<comment type="caution">
    <text evidence="3">The sequence shown here is derived from an EMBL/GenBank/DDBJ whole genome shotgun (WGS) entry which is preliminary data.</text>
</comment>
<sequence>MKHLAYILWLGLLVACSGQPQLSTPAEDTAAPTLSVTYGSDPTGAATGGTTLNLTVQGTASDNVGVSRVTYQVSDGTEKSLTTTPATGPQVSFKFTLPLPRGSTKLTVNAYDAAGNRGQFSFTFTWGSGQPVPTPDTTAPKVSLSSPANNTTVNTASITVKGSASDEVRVTRVAYQLNAGAEKDLSITPGGNPSYSFSVTLNSGPNTLQVNAYDAAGNKGSATLTLTYSPGSNPPPPTPAPGSWWKPSPATPISWHWQLSQGFSVPRDLKPGVTVYDFDKDYMASPDTVAKLKAAVPGAVAICYIDVGVYEDYRPDKGAFLEAQNQYRLDTGDPNAKLWGNKDAGWNGSYWLDVRQQKYLLPLMEARIKDCKDKGFDAVEPDESEVWDNNPGFPISMEQNHAYTRAIAELVHKYGMSVGLKGNNGEAALLEPYHDWALSEQCFEYGECQNLVNSFVKKGKAVFVVEYSVSPDCNYANQNHLNAARRDLNLVGPTASGYLYQPCRPDGSSAW</sequence>
<dbReference type="AlphaFoldDB" id="A0A399F418"/>
<reference evidence="3 4" key="1">
    <citation type="submission" date="2018-08" db="EMBL/GenBank/DDBJ databases">
        <title>Meiothermus granaticius genome AF-68 sequencing project.</title>
        <authorList>
            <person name="Da Costa M.S."/>
            <person name="Albuquerque L."/>
            <person name="Raposo P."/>
            <person name="Froufe H.J.C."/>
            <person name="Barroso C.S."/>
            <person name="Egas C."/>
        </authorList>
    </citation>
    <scope>NUCLEOTIDE SEQUENCE [LARGE SCALE GENOMIC DNA]</scope>
    <source>
        <strain evidence="3 4">AF-68</strain>
    </source>
</reference>
<dbReference type="GO" id="GO:0016787">
    <property type="term" value="F:hydrolase activity"/>
    <property type="evidence" value="ECO:0007669"/>
    <property type="project" value="UniProtKB-KW"/>
</dbReference>
<proteinExistence type="predicted"/>
<dbReference type="RefSeq" id="WP_170146487.1">
    <property type="nucleotide sequence ID" value="NZ_QWLB01000043.1"/>
</dbReference>
<dbReference type="EMBL" id="QWLB01000043">
    <property type="protein sequence ID" value="RIH91444.1"/>
    <property type="molecule type" value="Genomic_DNA"/>
</dbReference>
<evidence type="ECO:0000313" key="4">
    <source>
        <dbReference type="Proteomes" id="UP000266178"/>
    </source>
</evidence>
<gene>
    <name evidence="3" type="ORF">Mgrana_02671</name>
</gene>
<accession>A0A399F418</accession>
<name>A0A399F418_9DEIN</name>
<evidence type="ECO:0000256" key="1">
    <source>
        <dbReference type="SAM" id="SignalP"/>
    </source>
</evidence>
<dbReference type="Gene3D" id="2.60.40.10">
    <property type="entry name" value="Immunoglobulins"/>
    <property type="match status" value="2"/>
</dbReference>
<dbReference type="SUPFAM" id="SSF51445">
    <property type="entry name" value="(Trans)glycosidases"/>
    <property type="match status" value="1"/>
</dbReference>